<dbReference type="EMBL" id="QDKM01000003">
    <property type="protein sequence ID" value="PVH28948.1"/>
    <property type="molecule type" value="Genomic_DNA"/>
</dbReference>
<evidence type="ECO:0000313" key="2">
    <source>
        <dbReference type="EMBL" id="PVH28948.1"/>
    </source>
</evidence>
<dbReference type="RefSeq" id="WP_116557941.1">
    <property type="nucleotide sequence ID" value="NZ_QDKM01000003.1"/>
</dbReference>
<dbReference type="InterPro" id="IPR037523">
    <property type="entry name" value="VOC_core"/>
</dbReference>
<protein>
    <submittedName>
        <fullName evidence="2">Glyoxalase</fullName>
    </submittedName>
</protein>
<feature type="domain" description="VOC" evidence="1">
    <location>
        <begin position="2"/>
        <end position="115"/>
    </location>
</feature>
<evidence type="ECO:0000313" key="3">
    <source>
        <dbReference type="Proteomes" id="UP000245911"/>
    </source>
</evidence>
<gene>
    <name evidence="2" type="ORF">DDE20_07870</name>
</gene>
<organism evidence="2 3">
    <name type="scientific">Pararhodobacter oceanensis</name>
    <dbReference type="NCBI Taxonomy" id="2172121"/>
    <lineage>
        <taxon>Bacteria</taxon>
        <taxon>Pseudomonadati</taxon>
        <taxon>Pseudomonadota</taxon>
        <taxon>Alphaproteobacteria</taxon>
        <taxon>Rhodobacterales</taxon>
        <taxon>Paracoccaceae</taxon>
        <taxon>Pararhodobacter</taxon>
    </lineage>
</organism>
<proteinExistence type="predicted"/>
<dbReference type="InterPro" id="IPR004360">
    <property type="entry name" value="Glyas_Fos-R_dOase_dom"/>
</dbReference>
<sequence>MAVRSIVPNLPARDPAALALFYQQVFGLDVVHDMGWITFLGGPAQASARLQLATQGGSDTPLPAASILVDDLDAALQNLRALGHAPVYGPVTEAWGIRRFFLRDPDGNLINVAAHSDHTSDPSDA</sequence>
<dbReference type="OrthoDB" id="9798201at2"/>
<name>A0A2T8HU46_9RHOB</name>
<dbReference type="Gene3D" id="3.10.180.10">
    <property type="entry name" value="2,3-Dihydroxybiphenyl 1,2-Dioxygenase, domain 1"/>
    <property type="match status" value="1"/>
</dbReference>
<dbReference type="SUPFAM" id="SSF54593">
    <property type="entry name" value="Glyoxalase/Bleomycin resistance protein/Dihydroxybiphenyl dioxygenase"/>
    <property type="match status" value="1"/>
</dbReference>
<dbReference type="PROSITE" id="PS51819">
    <property type="entry name" value="VOC"/>
    <property type="match status" value="1"/>
</dbReference>
<evidence type="ECO:0000259" key="1">
    <source>
        <dbReference type="PROSITE" id="PS51819"/>
    </source>
</evidence>
<dbReference type="AlphaFoldDB" id="A0A2T8HU46"/>
<reference evidence="2 3" key="1">
    <citation type="submission" date="2018-04" db="EMBL/GenBank/DDBJ databases">
        <title>Pararhodobacter oceanense sp. nov., isolated from marine intertidal sediment.</title>
        <authorList>
            <person name="Wang X.-L."/>
            <person name="Du Z.-J."/>
        </authorList>
    </citation>
    <scope>NUCLEOTIDE SEQUENCE [LARGE SCALE GENOMIC DNA]</scope>
    <source>
        <strain evidence="2 3">AM505</strain>
    </source>
</reference>
<dbReference type="Proteomes" id="UP000245911">
    <property type="component" value="Unassembled WGS sequence"/>
</dbReference>
<keyword evidence="3" id="KW-1185">Reference proteome</keyword>
<dbReference type="InterPro" id="IPR029068">
    <property type="entry name" value="Glyas_Bleomycin-R_OHBP_Dase"/>
</dbReference>
<dbReference type="Pfam" id="PF00903">
    <property type="entry name" value="Glyoxalase"/>
    <property type="match status" value="1"/>
</dbReference>
<accession>A0A2T8HU46</accession>
<comment type="caution">
    <text evidence="2">The sequence shown here is derived from an EMBL/GenBank/DDBJ whole genome shotgun (WGS) entry which is preliminary data.</text>
</comment>